<gene>
    <name evidence="1" type="ORF">C8E89_10346</name>
</gene>
<evidence type="ECO:0000313" key="1">
    <source>
        <dbReference type="EMBL" id="PXX10959.1"/>
    </source>
</evidence>
<evidence type="ECO:0000313" key="2">
    <source>
        <dbReference type="Proteomes" id="UP000247781"/>
    </source>
</evidence>
<dbReference type="Proteomes" id="UP000247781">
    <property type="component" value="Unassembled WGS sequence"/>
</dbReference>
<dbReference type="EMBL" id="QJJU01000003">
    <property type="protein sequence ID" value="PXX10959.1"/>
    <property type="molecule type" value="Genomic_DNA"/>
</dbReference>
<reference evidence="1 2" key="2">
    <citation type="submission" date="2018-06" db="EMBL/GenBank/DDBJ databases">
        <title>Sequencing of bacterial isolates from soil warming experiment in Harvard Forest, Massachusetts, USA.</title>
        <authorList>
            <person name="Deangelis K.PhD."/>
        </authorList>
    </citation>
    <scope>NUCLEOTIDE SEQUENCE [LARGE SCALE GENOMIC DNA]</scope>
    <source>
        <strain evidence="1 2">GAS496</strain>
    </source>
</reference>
<name>A0A318HQ81_9MYCO</name>
<accession>A0A318HQ81</accession>
<protein>
    <recommendedName>
        <fullName evidence="3">Muconolactone delta-isomerase</fullName>
    </recommendedName>
</protein>
<evidence type="ECO:0008006" key="3">
    <source>
        <dbReference type="Google" id="ProtNLM"/>
    </source>
</evidence>
<organism evidence="1 2">
    <name type="scientific">Mycolicibacterium moriokaense</name>
    <dbReference type="NCBI Taxonomy" id="39691"/>
    <lineage>
        <taxon>Bacteria</taxon>
        <taxon>Bacillati</taxon>
        <taxon>Actinomycetota</taxon>
        <taxon>Actinomycetes</taxon>
        <taxon>Mycobacteriales</taxon>
        <taxon>Mycobacteriaceae</taxon>
        <taxon>Mycolicibacterium</taxon>
    </lineage>
</organism>
<keyword evidence="2" id="KW-1185">Reference proteome</keyword>
<dbReference type="AlphaFoldDB" id="A0A318HQ81"/>
<reference evidence="2" key="1">
    <citation type="submission" date="2018-05" db="EMBL/GenBank/DDBJ databases">
        <authorList>
            <person name="Deangelis K."/>
            <person name="Huntemann M."/>
            <person name="Clum A."/>
            <person name="Pillay M."/>
            <person name="Palaniappan K."/>
            <person name="Varghese N."/>
            <person name="Mikhailova N."/>
            <person name="Stamatis D."/>
            <person name="Reddy T."/>
            <person name="Daum C."/>
            <person name="Shapiro N."/>
            <person name="Ivanova N."/>
            <person name="Kyrpides N."/>
            <person name="Woyke T."/>
        </authorList>
    </citation>
    <scope>NUCLEOTIDE SEQUENCE [LARGE SCALE GENOMIC DNA]</scope>
    <source>
        <strain evidence="2">GAS496</strain>
    </source>
</reference>
<proteinExistence type="predicted"/>
<comment type="caution">
    <text evidence="1">The sequence shown here is derived from an EMBL/GenBank/DDBJ whole genome shotgun (WGS) entry which is preliminary data.</text>
</comment>
<sequence>MIVLAKGFMTRPDEPDALEPHLDHEMRVMRELKAEGVVKSAYRRSAGPGFYFILEGPSIDSVRERIDTTLPFVIENLATLEYDAIYEI</sequence>
<dbReference type="RefSeq" id="WP_181428089.1">
    <property type="nucleotide sequence ID" value="NZ_QJJU01000003.1"/>
</dbReference>